<reference evidence="1 2" key="1">
    <citation type="journal article" date="2022" name="Plant J.">
        <title>Chromosome-level genome of Camellia lanceoleosa provides a valuable resource for understanding genome evolution and self-incompatibility.</title>
        <authorList>
            <person name="Gong W."/>
            <person name="Xiao S."/>
            <person name="Wang L."/>
            <person name="Liao Z."/>
            <person name="Chang Y."/>
            <person name="Mo W."/>
            <person name="Hu G."/>
            <person name="Li W."/>
            <person name="Zhao G."/>
            <person name="Zhu H."/>
            <person name="Hu X."/>
            <person name="Ji K."/>
            <person name="Xiang X."/>
            <person name="Song Q."/>
            <person name="Yuan D."/>
            <person name="Jin S."/>
            <person name="Zhang L."/>
        </authorList>
    </citation>
    <scope>NUCLEOTIDE SEQUENCE [LARGE SCALE GENOMIC DNA]</scope>
    <source>
        <strain evidence="1">SQ_2022a</strain>
    </source>
</reference>
<accession>A0ACC0G2E6</accession>
<proteinExistence type="predicted"/>
<dbReference type="EMBL" id="CM045769">
    <property type="protein sequence ID" value="KAI7994426.1"/>
    <property type="molecule type" value="Genomic_DNA"/>
</dbReference>
<organism evidence="1 2">
    <name type="scientific">Camellia lanceoleosa</name>
    <dbReference type="NCBI Taxonomy" id="1840588"/>
    <lineage>
        <taxon>Eukaryota</taxon>
        <taxon>Viridiplantae</taxon>
        <taxon>Streptophyta</taxon>
        <taxon>Embryophyta</taxon>
        <taxon>Tracheophyta</taxon>
        <taxon>Spermatophyta</taxon>
        <taxon>Magnoliopsida</taxon>
        <taxon>eudicotyledons</taxon>
        <taxon>Gunneridae</taxon>
        <taxon>Pentapetalae</taxon>
        <taxon>asterids</taxon>
        <taxon>Ericales</taxon>
        <taxon>Theaceae</taxon>
        <taxon>Camellia</taxon>
    </lineage>
</organism>
<evidence type="ECO:0000313" key="2">
    <source>
        <dbReference type="Proteomes" id="UP001060215"/>
    </source>
</evidence>
<sequence>MATIYMCVNYGSNGNVPKNNFKNYGDGGNAAIDEFMNYREKSNVGDDSFQSYEKNSNSGTVKFKSYGQSFNEGTDKFVWKRRVELENWVQNLRSQQYIHRLCQEKWSCLLDISIRALLDHQWRIVPNSQMDRWSWVNFLGVWKRKLKWVKVCGMRV</sequence>
<gene>
    <name evidence="1" type="ORF">LOK49_LG11G01248</name>
</gene>
<evidence type="ECO:0000313" key="1">
    <source>
        <dbReference type="EMBL" id="KAI7994426.1"/>
    </source>
</evidence>
<name>A0ACC0G2E6_9ERIC</name>
<keyword evidence="2" id="KW-1185">Reference proteome</keyword>
<protein>
    <submittedName>
        <fullName evidence="1">Polygalacturonase 1 beta-like protein 3</fullName>
    </submittedName>
</protein>
<comment type="caution">
    <text evidence="1">The sequence shown here is derived from an EMBL/GenBank/DDBJ whole genome shotgun (WGS) entry which is preliminary data.</text>
</comment>
<dbReference type="Proteomes" id="UP001060215">
    <property type="component" value="Chromosome 12"/>
</dbReference>